<feature type="region of interest" description="Disordered" evidence="2">
    <location>
        <begin position="432"/>
        <end position="501"/>
    </location>
</feature>
<evidence type="ECO:0000256" key="1">
    <source>
        <dbReference type="SAM" id="Coils"/>
    </source>
</evidence>
<accession>A0AAP0RLE8</accession>
<evidence type="ECO:0000313" key="3">
    <source>
        <dbReference type="EMBL" id="KAK9279418.1"/>
    </source>
</evidence>
<feature type="compositionally biased region" description="Basic residues" evidence="2">
    <location>
        <begin position="87"/>
        <end position="98"/>
    </location>
</feature>
<comment type="caution">
    <text evidence="3">The sequence shown here is derived from an EMBL/GenBank/DDBJ whole genome shotgun (WGS) entry which is preliminary data.</text>
</comment>
<feature type="region of interest" description="Disordered" evidence="2">
    <location>
        <begin position="86"/>
        <end position="124"/>
    </location>
</feature>
<dbReference type="InterPro" id="IPR043424">
    <property type="entry name" value="BLT-like"/>
</dbReference>
<reference evidence="3 4" key="1">
    <citation type="journal article" date="2024" name="Plant J.">
        <title>Genome sequences and population genomics reveal climatic adaptation and genomic divergence between two closely related sweetgum species.</title>
        <authorList>
            <person name="Xu W.Q."/>
            <person name="Ren C.Q."/>
            <person name="Zhang X.Y."/>
            <person name="Comes H.P."/>
            <person name="Liu X.H."/>
            <person name="Li Y.G."/>
            <person name="Kettle C.J."/>
            <person name="Jalonen R."/>
            <person name="Gaisberger H."/>
            <person name="Ma Y.Z."/>
            <person name="Qiu Y.X."/>
        </authorList>
    </citation>
    <scope>NUCLEOTIDE SEQUENCE [LARGE SCALE GENOMIC DNA]</scope>
    <source>
        <strain evidence="3">Hangzhou</strain>
    </source>
</reference>
<sequence length="674" mass="76206">MEREGKGGEREEEKQELMGKKLKRGMLVGKRGGPCTPSPTWRLGFAEDDHNKDFLTFPSAVSARTLGANLWEILPVATMSKGGARLGGRHHNHHHHRDKGFEVPTRLVDPPRSPPEQPPSASSLRRHVAASLIQHHRSIERNGRALQPVSPASYNSSMEVTPYNPVVTPSSSLDFKGRIGESSYNLKTSTELLKVLNRIWSLEEQHASNVSLVKALKMELDHSRARIKDLLQERQTDRQEMDDLMKQVAEEKLVRKNKEQDRIKAAVQSVRDELEDERKLRKRSESLHRKLARELSEVKSSFSSALKELERERKARILLEDLCDEFAEGIRDYEQEVRYLKHKPDKDRIGRENPDRLVLHISEAWLDERMQMKLAEARNDLAEKSTIVDKLSFEIETFLQAKQSVSSRINGNFSPNELKESCSRRHSLESFPLNEAVSAPQNAAEEEDSTGSDSHCFELNKSAGSKQSNGSSKQQNNDSRGDVEEIVKSNPIKKKAVSQEITKSRNLSSMQVQFEEHMGRAVSCDGNKTQFMARKQEELGVENPAVINKSQKSEICEVTKEGLREKKNKRVGARGLNSYHVLDNLIRNHSLSLEGEKIHPENNCREDTPGQSIFTGHASPVQQWMSKLTPPDLENSESSLKWPQGLKENTLKAKLLEARLEGQSSRSKASKGSV</sequence>
<proteinExistence type="predicted"/>
<evidence type="ECO:0000256" key="2">
    <source>
        <dbReference type="SAM" id="MobiDB-lite"/>
    </source>
</evidence>
<dbReference type="PANTHER" id="PTHR31071:SF9">
    <property type="entry name" value="INTRACELLULAR PROTEIN TRANSPORT PROTEIN USO1-RELATED"/>
    <property type="match status" value="1"/>
</dbReference>
<keyword evidence="4" id="KW-1185">Reference proteome</keyword>
<gene>
    <name evidence="3" type="ORF">L1049_013097</name>
</gene>
<name>A0AAP0RLE8_LIQFO</name>
<dbReference type="EMBL" id="JBBPBK010000008">
    <property type="protein sequence ID" value="KAK9279418.1"/>
    <property type="molecule type" value="Genomic_DNA"/>
</dbReference>
<organism evidence="3 4">
    <name type="scientific">Liquidambar formosana</name>
    <name type="common">Formosan gum</name>
    <dbReference type="NCBI Taxonomy" id="63359"/>
    <lineage>
        <taxon>Eukaryota</taxon>
        <taxon>Viridiplantae</taxon>
        <taxon>Streptophyta</taxon>
        <taxon>Embryophyta</taxon>
        <taxon>Tracheophyta</taxon>
        <taxon>Spermatophyta</taxon>
        <taxon>Magnoliopsida</taxon>
        <taxon>eudicotyledons</taxon>
        <taxon>Gunneridae</taxon>
        <taxon>Pentapetalae</taxon>
        <taxon>Saxifragales</taxon>
        <taxon>Altingiaceae</taxon>
        <taxon>Liquidambar</taxon>
    </lineage>
</organism>
<protein>
    <submittedName>
        <fullName evidence="3">Uncharacterized protein</fullName>
    </submittedName>
</protein>
<feature type="coiled-coil region" evidence="1">
    <location>
        <begin position="213"/>
        <end position="261"/>
    </location>
</feature>
<keyword evidence="1" id="KW-0175">Coiled coil</keyword>
<dbReference type="Proteomes" id="UP001415857">
    <property type="component" value="Unassembled WGS sequence"/>
</dbReference>
<dbReference type="AlphaFoldDB" id="A0AAP0RLE8"/>
<evidence type="ECO:0000313" key="4">
    <source>
        <dbReference type="Proteomes" id="UP001415857"/>
    </source>
</evidence>
<feature type="compositionally biased region" description="Low complexity" evidence="2">
    <location>
        <begin position="460"/>
        <end position="477"/>
    </location>
</feature>
<feature type="compositionally biased region" description="Basic and acidic residues" evidence="2">
    <location>
        <begin position="1"/>
        <end position="19"/>
    </location>
</feature>
<feature type="region of interest" description="Disordered" evidence="2">
    <location>
        <begin position="1"/>
        <end position="35"/>
    </location>
</feature>
<dbReference type="PANTHER" id="PTHR31071">
    <property type="entry name" value="GB|AAF24581.1"/>
    <property type="match status" value="1"/>
</dbReference>